<dbReference type="AlphaFoldDB" id="A0AA47MN89"/>
<proteinExistence type="predicted"/>
<sequence>MNITSRIGDKGQPWRNPTPTENVFDFVPRIQTQLSLCLYKARMARTNGPGTPYSLSTLHRIHTWRLVTFACLRDLCQAYGRGFPPPESSDSASSTEDRLEFLKVLFPPPGNEHSLSKPCFPFLSRRTVCQNFLEANRKSFSIASPNSSHTRVFASVTAEAAALLACRYLSAASGDLWSSQARKGLLLQLSGFLHCWCPPTGS</sequence>
<evidence type="ECO:0000313" key="3">
    <source>
        <dbReference type="Proteomes" id="UP001174136"/>
    </source>
</evidence>
<protein>
    <submittedName>
        <fullName evidence="2">Uncharacterized protein</fullName>
    </submittedName>
</protein>
<feature type="region of interest" description="Disordered" evidence="1">
    <location>
        <begin position="1"/>
        <end position="20"/>
    </location>
</feature>
<name>A0AA47MN89_MERPO</name>
<comment type="caution">
    <text evidence="2">The sequence shown here is derived from an EMBL/GenBank/DDBJ whole genome shotgun (WGS) entry which is preliminary data.</text>
</comment>
<evidence type="ECO:0000313" key="2">
    <source>
        <dbReference type="EMBL" id="KAK0143171.1"/>
    </source>
</evidence>
<reference evidence="2" key="1">
    <citation type="journal article" date="2023" name="Front. Mar. Sci.">
        <title>A new Merluccius polli reference genome to investigate the effects of global change in West African waters.</title>
        <authorList>
            <person name="Mateo J.L."/>
            <person name="Blanco-Fernandez C."/>
            <person name="Garcia-Vazquez E."/>
            <person name="Machado-Schiaffino G."/>
        </authorList>
    </citation>
    <scope>NUCLEOTIDE SEQUENCE</scope>
    <source>
        <strain evidence="2">C29</strain>
        <tissue evidence="2">Fin</tissue>
    </source>
</reference>
<evidence type="ECO:0000256" key="1">
    <source>
        <dbReference type="SAM" id="MobiDB-lite"/>
    </source>
</evidence>
<accession>A0AA47MN89</accession>
<dbReference type="EMBL" id="JAOPHQ010003430">
    <property type="protein sequence ID" value="KAK0143171.1"/>
    <property type="molecule type" value="Genomic_DNA"/>
</dbReference>
<organism evidence="2 3">
    <name type="scientific">Merluccius polli</name>
    <name type="common">Benguela hake</name>
    <name type="synonym">Merluccius cadenati</name>
    <dbReference type="NCBI Taxonomy" id="89951"/>
    <lineage>
        <taxon>Eukaryota</taxon>
        <taxon>Metazoa</taxon>
        <taxon>Chordata</taxon>
        <taxon>Craniata</taxon>
        <taxon>Vertebrata</taxon>
        <taxon>Euteleostomi</taxon>
        <taxon>Actinopterygii</taxon>
        <taxon>Neopterygii</taxon>
        <taxon>Teleostei</taxon>
        <taxon>Neoteleostei</taxon>
        <taxon>Acanthomorphata</taxon>
        <taxon>Zeiogadaria</taxon>
        <taxon>Gadariae</taxon>
        <taxon>Gadiformes</taxon>
        <taxon>Gadoidei</taxon>
        <taxon>Merlucciidae</taxon>
        <taxon>Merluccius</taxon>
    </lineage>
</organism>
<dbReference type="Proteomes" id="UP001174136">
    <property type="component" value="Unassembled WGS sequence"/>
</dbReference>
<gene>
    <name evidence="2" type="ORF">N1851_018694</name>
</gene>
<keyword evidence="3" id="KW-1185">Reference proteome</keyword>